<sequence>MIELPLAALSVEEKIQVMESLWDDLCHRADDLESPSWHADILAQRAADIAQGTEQFTDWESAKRAIRGRLP</sequence>
<evidence type="ECO:0008006" key="3">
    <source>
        <dbReference type="Google" id="ProtNLM"/>
    </source>
</evidence>
<accession>A0A2K8U680</accession>
<dbReference type="EMBL" id="CP020370">
    <property type="protein sequence ID" value="AUB81083.1"/>
    <property type="molecule type" value="Genomic_DNA"/>
</dbReference>
<dbReference type="RefSeq" id="WP_100918859.1">
    <property type="nucleotide sequence ID" value="NZ_CP020370.1"/>
</dbReference>
<protein>
    <recommendedName>
        <fullName evidence="3">Addiction module antitoxin RelB</fullName>
    </recommendedName>
</protein>
<dbReference type="OrthoDB" id="291542at2"/>
<dbReference type="InterPro" id="IPR013406">
    <property type="entry name" value="CHP02574_addiction_mod"/>
</dbReference>
<name>A0A2K8U680_9GAMM</name>
<reference evidence="1 2" key="1">
    <citation type="submission" date="2017-03" db="EMBL/GenBank/DDBJ databases">
        <title>Complete genome sequence of Candidatus 'Thiodictyon syntrophicum' sp. nov. strain Cad16T, a photolithoautotroph purple sulfur bacterium isolated from an alpine meromictic lake.</title>
        <authorList>
            <person name="Luedin S.M."/>
            <person name="Pothier J.F."/>
            <person name="Danza F."/>
            <person name="Storelli N."/>
            <person name="Wittwer M."/>
            <person name="Tonolla M."/>
        </authorList>
    </citation>
    <scope>NUCLEOTIDE SEQUENCE [LARGE SCALE GENOMIC DNA]</scope>
    <source>
        <strain evidence="1 2">Cad16T</strain>
    </source>
</reference>
<dbReference type="KEGG" id="tsy:THSYN_09035"/>
<evidence type="ECO:0000313" key="1">
    <source>
        <dbReference type="EMBL" id="AUB81083.1"/>
    </source>
</evidence>
<gene>
    <name evidence="1" type="ORF">THSYN_09035</name>
</gene>
<dbReference type="Proteomes" id="UP000232638">
    <property type="component" value="Chromosome"/>
</dbReference>
<keyword evidence="2" id="KW-1185">Reference proteome</keyword>
<proteinExistence type="predicted"/>
<organism evidence="1 2">
    <name type="scientific">Candidatus Thiodictyon syntrophicum</name>
    <dbReference type="NCBI Taxonomy" id="1166950"/>
    <lineage>
        <taxon>Bacteria</taxon>
        <taxon>Pseudomonadati</taxon>
        <taxon>Pseudomonadota</taxon>
        <taxon>Gammaproteobacteria</taxon>
        <taxon>Chromatiales</taxon>
        <taxon>Chromatiaceae</taxon>
        <taxon>Thiodictyon</taxon>
    </lineage>
</organism>
<dbReference type="AlphaFoldDB" id="A0A2K8U680"/>
<dbReference type="Pfam" id="PF09720">
    <property type="entry name" value="Unstab_antitox"/>
    <property type="match status" value="1"/>
</dbReference>
<evidence type="ECO:0000313" key="2">
    <source>
        <dbReference type="Proteomes" id="UP000232638"/>
    </source>
</evidence>